<keyword evidence="6" id="KW-1185">Reference proteome</keyword>
<dbReference type="SUPFAM" id="SSF55729">
    <property type="entry name" value="Acyl-CoA N-acyltransferases (Nat)"/>
    <property type="match status" value="1"/>
</dbReference>
<dbReference type="InterPro" id="IPR014729">
    <property type="entry name" value="Rossmann-like_a/b/a_fold"/>
</dbReference>
<sequence>MLKKMRWKLMNNDYYLDVVDINNKKAMQEVSDFLKKFDLELDFIDYCITLRNVQTNEIMATCSTQFNLIKCIAVCSKFGGLGLSNVMVTHMLERISNEGYDEAFIITKEKNRDTFMKMGFGMIYENDTIAFLTNRPDRVTDYENYLKSVNIPGNNGVIVMNANPFTYGHQYLIEQASKQVDTLYVVPVLENMSFFTYDERKEMITKGSEQFKNVKVLNGCPYIISKSVFPSYFLKSDDEVIKQQTNLDANIFVKLFKEPLDVKKRFVGTEPYSKTTEMYNEALATVMNANGIELVVIDRKDFDGKPISASTARLDILNHNEKELEEIVPKTTLQVLNSIDLDTRLKTDKTKIFKDN</sequence>
<reference evidence="5 6" key="1">
    <citation type="submission" date="2017-09" db="EMBL/GenBank/DDBJ databases">
        <title>SPAdes assembly of the Mesoplasma lactucae genome.</title>
        <authorList>
            <person name="Knight T.F."/>
            <person name="Rubinstein R."/>
            <person name="Citino T."/>
        </authorList>
    </citation>
    <scope>NUCLEOTIDE SEQUENCE [LARGE SCALE GENOMIC DNA]</scope>
    <source>
        <strain evidence="5 6">831-C4</strain>
    </source>
</reference>
<gene>
    <name evidence="5" type="ORF">CP520_03365</name>
</gene>
<evidence type="ECO:0000256" key="3">
    <source>
        <dbReference type="PIRNR" id="PIRNR005751"/>
    </source>
</evidence>
<evidence type="ECO:0000259" key="4">
    <source>
        <dbReference type="SMART" id="SM00764"/>
    </source>
</evidence>
<dbReference type="PANTHER" id="PTHR40599:SF1">
    <property type="entry name" value="[CITRATE [PRO-3S]-LYASE] LIGASE"/>
    <property type="match status" value="1"/>
</dbReference>
<dbReference type="PIRSF" id="PIRSF005751">
    <property type="entry name" value="Acet_citr_lig"/>
    <property type="match status" value="1"/>
</dbReference>
<comment type="function">
    <text evidence="3">Acetylation of prosthetic group (2-(5''-phosphoribosyl)-3'-dephosphocoenzyme-A) of the gamma subunit of citrate lyase.</text>
</comment>
<dbReference type="InterPro" id="IPR013166">
    <property type="entry name" value="Citrate_lyase_ligase_C"/>
</dbReference>
<dbReference type="SMART" id="SM00764">
    <property type="entry name" value="Citrate_ly_lig"/>
    <property type="match status" value="1"/>
</dbReference>
<dbReference type="Gene3D" id="3.40.50.620">
    <property type="entry name" value="HUPs"/>
    <property type="match status" value="1"/>
</dbReference>
<dbReference type="GO" id="GO:0008771">
    <property type="term" value="F:[citrate (pro-3S)-lyase] ligase activity"/>
    <property type="evidence" value="ECO:0007669"/>
    <property type="project" value="UniProtKB-EC"/>
</dbReference>
<evidence type="ECO:0000313" key="5">
    <source>
        <dbReference type="EMBL" id="ATG97749.1"/>
    </source>
</evidence>
<dbReference type="Pfam" id="PF08218">
    <property type="entry name" value="Citrate_ly_lig"/>
    <property type="match status" value="1"/>
</dbReference>
<dbReference type="Proteomes" id="UP000232227">
    <property type="component" value="Chromosome"/>
</dbReference>
<dbReference type="NCBIfam" id="TIGR00125">
    <property type="entry name" value="cyt_tran_rel"/>
    <property type="match status" value="1"/>
</dbReference>
<keyword evidence="3" id="KW-0436">Ligase</keyword>
<keyword evidence="1 3" id="KW-0547">Nucleotide-binding</keyword>
<dbReference type="GO" id="GO:0005524">
    <property type="term" value="F:ATP binding"/>
    <property type="evidence" value="ECO:0007669"/>
    <property type="project" value="UniProtKB-UniRule"/>
</dbReference>
<dbReference type="InterPro" id="IPR016181">
    <property type="entry name" value="Acyl_CoA_acyltransferase"/>
</dbReference>
<comment type="catalytic activity">
    <reaction evidence="3">
        <text>holo-[citrate lyase ACP] + acetate + ATP = acetyl-[citrate lyase ACP] + AMP + diphosphate</text>
        <dbReference type="Rhea" id="RHEA:23788"/>
        <dbReference type="Rhea" id="RHEA-COMP:10158"/>
        <dbReference type="Rhea" id="RHEA-COMP:13710"/>
        <dbReference type="ChEBI" id="CHEBI:30089"/>
        <dbReference type="ChEBI" id="CHEBI:30616"/>
        <dbReference type="ChEBI" id="CHEBI:33019"/>
        <dbReference type="ChEBI" id="CHEBI:82683"/>
        <dbReference type="ChEBI" id="CHEBI:137976"/>
        <dbReference type="ChEBI" id="CHEBI:456215"/>
        <dbReference type="EC" id="6.2.1.22"/>
    </reaction>
</comment>
<dbReference type="InterPro" id="IPR004821">
    <property type="entry name" value="Cyt_trans-like"/>
</dbReference>
<proteinExistence type="predicted"/>
<organism evidence="5 6">
    <name type="scientific">Mesoplasma lactucae ATCC 49193</name>
    <dbReference type="NCBI Taxonomy" id="81460"/>
    <lineage>
        <taxon>Bacteria</taxon>
        <taxon>Bacillati</taxon>
        <taxon>Mycoplasmatota</taxon>
        <taxon>Mollicutes</taxon>
        <taxon>Entomoplasmatales</taxon>
        <taxon>Entomoplasmataceae</taxon>
        <taxon>Mesoplasma</taxon>
    </lineage>
</organism>
<dbReference type="SUPFAM" id="SSF52374">
    <property type="entry name" value="Nucleotidylyl transferase"/>
    <property type="match status" value="1"/>
</dbReference>
<feature type="domain" description="Citrate lyase ligase C-terminal" evidence="4">
    <location>
        <begin position="155"/>
        <end position="336"/>
    </location>
</feature>
<accession>A0A291ISH1</accession>
<dbReference type="EC" id="6.2.1.22" evidence="3"/>
<dbReference type="PANTHER" id="PTHR40599">
    <property type="entry name" value="[CITRATE [PRO-3S]-LYASE] LIGASE"/>
    <property type="match status" value="1"/>
</dbReference>
<dbReference type="AlphaFoldDB" id="A0A291ISH1"/>
<dbReference type="EMBL" id="CP023668">
    <property type="protein sequence ID" value="ATG97749.1"/>
    <property type="molecule type" value="Genomic_DNA"/>
</dbReference>
<name>A0A291ISH1_9MOLU</name>
<protein>
    <recommendedName>
        <fullName evidence="3">[Citrate [pro-3S]-lyase] ligase</fullName>
        <ecNumber evidence="3">6.2.1.22</ecNumber>
    </recommendedName>
</protein>
<keyword evidence="2 3" id="KW-0067">ATP-binding</keyword>
<dbReference type="InterPro" id="IPR005216">
    <property type="entry name" value="Citrate_lyase_ligase"/>
</dbReference>
<evidence type="ECO:0000256" key="2">
    <source>
        <dbReference type="ARBA" id="ARBA00022840"/>
    </source>
</evidence>
<dbReference type="KEGG" id="mlac:CP520_03365"/>
<evidence type="ECO:0000256" key="1">
    <source>
        <dbReference type="ARBA" id="ARBA00022741"/>
    </source>
</evidence>
<evidence type="ECO:0000313" key="6">
    <source>
        <dbReference type="Proteomes" id="UP000232227"/>
    </source>
</evidence>